<name>A0ACC2WFJ6_9TREE</name>
<organism evidence="1 2">
    <name type="scientific">Naganishia adeliensis</name>
    <dbReference type="NCBI Taxonomy" id="92952"/>
    <lineage>
        <taxon>Eukaryota</taxon>
        <taxon>Fungi</taxon>
        <taxon>Dikarya</taxon>
        <taxon>Basidiomycota</taxon>
        <taxon>Agaricomycotina</taxon>
        <taxon>Tremellomycetes</taxon>
        <taxon>Filobasidiales</taxon>
        <taxon>Filobasidiaceae</taxon>
        <taxon>Naganishia</taxon>
    </lineage>
</organism>
<accession>A0ACC2WFJ6</accession>
<keyword evidence="2" id="KW-1185">Reference proteome</keyword>
<dbReference type="Proteomes" id="UP001230649">
    <property type="component" value="Unassembled WGS sequence"/>
</dbReference>
<evidence type="ECO:0000313" key="1">
    <source>
        <dbReference type="EMBL" id="KAJ9110530.1"/>
    </source>
</evidence>
<comment type="caution">
    <text evidence="1">The sequence shown here is derived from an EMBL/GenBank/DDBJ whole genome shotgun (WGS) entry which is preliminary data.</text>
</comment>
<sequence length="407" mass="44597">MDPPMALLGDPHRYRQCLLNLLSNAIKFTKPSINGKRPTVSVTWTWRESLNKVEITCAVRDEGIGIHAKSMHKLFQSFSQVDSGISRTFGGTGLGLSITRGLARTLGGDCWAESLEGQGSTFYLLVTTEKAKQSKLPDYLKGPSSTTRRAIILAELSPATAVLQANLECFGIQTSLGSIEDAVIEPPTDLVIVDVGNLTVTSTVLADLKAHYVSSKFVFLVSLTDQGNLSGDIKDEIIVTKPIKALSLYNATRAADVTGGVIQQRRKVAGKMDVRYAELYRLKICYIDDSSVNVAVGKKILSKFGYKDIDVCSDGLQAVEAARKTKYDLMLMDLQPTKDRCMLDEQFQGFLTKPLLISSYVSVSSGNDYQLLTRKLRLSLAETLKAAHERKCALEISHSPLTKHNGE</sequence>
<gene>
    <name evidence="1" type="ORF">QFC20_002858</name>
</gene>
<evidence type="ECO:0000313" key="2">
    <source>
        <dbReference type="Proteomes" id="UP001230649"/>
    </source>
</evidence>
<reference evidence="1" key="1">
    <citation type="submission" date="2023-04" db="EMBL/GenBank/DDBJ databases">
        <title>Draft Genome sequencing of Naganishia species isolated from polar environments using Oxford Nanopore Technology.</title>
        <authorList>
            <person name="Leo P."/>
            <person name="Venkateswaran K."/>
        </authorList>
    </citation>
    <scope>NUCLEOTIDE SEQUENCE</scope>
    <source>
        <strain evidence="1">MNA-CCFEE 5262</strain>
    </source>
</reference>
<proteinExistence type="predicted"/>
<dbReference type="EMBL" id="JASBWS010000023">
    <property type="protein sequence ID" value="KAJ9110530.1"/>
    <property type="molecule type" value="Genomic_DNA"/>
</dbReference>
<protein>
    <submittedName>
        <fullName evidence="1">Uncharacterized protein</fullName>
    </submittedName>
</protein>